<dbReference type="InterPro" id="IPR051782">
    <property type="entry name" value="ABC_Transporter_VariousFunc"/>
</dbReference>
<dbReference type="Pfam" id="PF00005">
    <property type="entry name" value="ABC_tran"/>
    <property type="match status" value="1"/>
</dbReference>
<dbReference type="SUPFAM" id="SSF52540">
    <property type="entry name" value="P-loop containing nucleoside triphosphate hydrolases"/>
    <property type="match status" value="1"/>
</dbReference>
<dbReference type="AlphaFoldDB" id="A0A154I7J8"/>
<name>A0A154I7J8_RHILE</name>
<feature type="domain" description="ABC transporter" evidence="4">
    <location>
        <begin position="1"/>
        <end position="29"/>
    </location>
</feature>
<keyword evidence="3" id="KW-0067">ATP-binding</keyword>
<organism evidence="5">
    <name type="scientific">Rhizobium leguminosarum</name>
    <dbReference type="NCBI Taxonomy" id="384"/>
    <lineage>
        <taxon>Bacteria</taxon>
        <taxon>Pseudomonadati</taxon>
        <taxon>Pseudomonadota</taxon>
        <taxon>Alphaproteobacteria</taxon>
        <taxon>Hyphomicrobiales</taxon>
        <taxon>Rhizobiaceae</taxon>
        <taxon>Rhizobium/Agrobacterium group</taxon>
        <taxon>Rhizobium</taxon>
    </lineage>
</organism>
<dbReference type="InterPro" id="IPR003439">
    <property type="entry name" value="ABC_transporter-like_ATP-bd"/>
</dbReference>
<dbReference type="PANTHER" id="PTHR42939:SF1">
    <property type="entry name" value="ABC TRANSPORTER ATP-BINDING PROTEIN ALBC-RELATED"/>
    <property type="match status" value="1"/>
</dbReference>
<dbReference type="Gene3D" id="3.40.50.300">
    <property type="entry name" value="P-loop containing nucleotide triphosphate hydrolases"/>
    <property type="match status" value="1"/>
</dbReference>
<keyword evidence="1" id="KW-0813">Transport</keyword>
<accession>A0A154I7J8</accession>
<protein>
    <recommendedName>
        <fullName evidence="4">ABC transporter domain-containing protein</fullName>
    </recommendedName>
</protein>
<evidence type="ECO:0000313" key="5">
    <source>
        <dbReference type="EMBL" id="KZA96405.1"/>
    </source>
</evidence>
<keyword evidence="2" id="KW-0547">Nucleotide-binding</keyword>
<evidence type="ECO:0000256" key="3">
    <source>
        <dbReference type="ARBA" id="ARBA00022840"/>
    </source>
</evidence>
<reference evidence="5" key="1">
    <citation type="submission" date="2016-03" db="EMBL/GenBank/DDBJ databases">
        <title>Microsymbionts genomes from the relict species Vavilovia formosa.</title>
        <authorList>
            <person name="Chirak E."/>
            <person name="Kimeklis A."/>
            <person name="Kopat V."/>
            <person name="Andronov E."/>
        </authorList>
    </citation>
    <scope>NUCLEOTIDE SEQUENCE [LARGE SCALE GENOMIC DNA]</scope>
    <source>
        <strain evidence="5">Vaf12</strain>
    </source>
</reference>
<evidence type="ECO:0000259" key="4">
    <source>
        <dbReference type="Pfam" id="PF00005"/>
    </source>
</evidence>
<gene>
    <name evidence="5" type="ORF">A4A59_35040</name>
</gene>
<evidence type="ECO:0000256" key="1">
    <source>
        <dbReference type="ARBA" id="ARBA00022448"/>
    </source>
</evidence>
<dbReference type="PANTHER" id="PTHR42939">
    <property type="entry name" value="ABC TRANSPORTER ATP-BINDING PROTEIN ALBC-RELATED"/>
    <property type="match status" value="1"/>
</dbReference>
<evidence type="ECO:0000256" key="2">
    <source>
        <dbReference type="ARBA" id="ARBA00022741"/>
    </source>
</evidence>
<dbReference type="GO" id="GO:0005524">
    <property type="term" value="F:ATP binding"/>
    <property type="evidence" value="ECO:0007669"/>
    <property type="project" value="UniProtKB-KW"/>
</dbReference>
<dbReference type="InterPro" id="IPR027417">
    <property type="entry name" value="P-loop_NTPase"/>
</dbReference>
<proteinExistence type="predicted"/>
<sequence length="136" mass="14803">MSKGQRQRIGLAQAVLHRPKALFLDEPTSGLDPLASIVREISVGSNQQADGLRGVNAAVTRIDAMTRENAHLVEDWNKMGSTDTEKVGGTEDRDGVYNTGVKLNVQSTESGLGRHNSCCVEHCEIYARTTDMKSMT</sequence>
<dbReference type="GO" id="GO:0016887">
    <property type="term" value="F:ATP hydrolysis activity"/>
    <property type="evidence" value="ECO:0007669"/>
    <property type="project" value="InterPro"/>
</dbReference>
<comment type="caution">
    <text evidence="5">The sequence shown here is derived from an EMBL/GenBank/DDBJ whole genome shotgun (WGS) entry which is preliminary data.</text>
</comment>
<dbReference type="EMBL" id="LVYU01000164">
    <property type="protein sequence ID" value="KZA96405.1"/>
    <property type="molecule type" value="Genomic_DNA"/>
</dbReference>